<dbReference type="PANTHER" id="PTHR22901:SF0">
    <property type="entry name" value="SIALATE O-ACETYLESTERASE"/>
    <property type="match status" value="1"/>
</dbReference>
<dbReference type="InterPro" id="IPR005181">
    <property type="entry name" value="SASA"/>
</dbReference>
<evidence type="ECO:0000313" key="3">
    <source>
        <dbReference type="EMBL" id="HCL03019.1"/>
    </source>
</evidence>
<feature type="domain" description="Sialate O-acetylesterase" evidence="2">
    <location>
        <begin position="402"/>
        <end position="522"/>
    </location>
</feature>
<evidence type="ECO:0000313" key="4">
    <source>
        <dbReference type="Proteomes" id="UP000262969"/>
    </source>
</evidence>
<sequence>MKLSPLFSNGMVLLREKEQKLFGQTAPNSNVTINFLSQTYHTFSDTSGNFTITLPKMSAGGPYEMSIIGDEIITIQDIYFGDVYLLSGQSNMVLPISRTLNKNKINWQANSLIRSNNADEIHRVNEKFIRYFTVPKQYQFDAPADDLEEGIWLSVTPETILPMSAVGYYFAKEIHDRYDIPIGLIEAAVGGAPIEAFISEETLRQFGRYDSIIKQNKQKEYVDSVINADNDRMQHWYQALDNIDLGLKQQEWYQPEYQEEGFTSRVVPELFRDNTIGAIRGSFWFRKTFTMEEDYLGEDAILYLGSIIDSDQAYLNGKLIGRTEYQYPPRCYPIPAGLLKNGVNALVVRVISSTHDGGFVPDKPYGIRYGSKFIDLSGNWQFRIGATCETLQSQSFFNYMPTSLYQGMIYPLRNYAIKGVLFYQGESNDSHPEWYEELFRAMIKDWRTLFDNQSLPFLYVQLANFGDHKRFNTGTNWAYLREAQRHILNVPNTAMAVTLDIGEYNDLHPQNKQAVGKRLALAARAILYEEDITYQGPIISDYNFILIEDRPYLELIFSSAENGLLIMGDQIQTLELSTDGLTWEVAKASINDSKLLIPVTTKWPQFVRYAFANNPEGANLYNTEGLPASSFLLSLQATS</sequence>
<accession>A0A3D2X7B3</accession>
<dbReference type="GO" id="GO:0001681">
    <property type="term" value="F:sialate O-acetylesterase activity"/>
    <property type="evidence" value="ECO:0007669"/>
    <property type="project" value="InterPro"/>
</dbReference>
<dbReference type="Proteomes" id="UP000262969">
    <property type="component" value="Unassembled WGS sequence"/>
</dbReference>
<name>A0A3D2X7B3_9FIRM</name>
<keyword evidence="1" id="KW-0378">Hydrolase</keyword>
<dbReference type="GO" id="GO:0005975">
    <property type="term" value="P:carbohydrate metabolic process"/>
    <property type="evidence" value="ECO:0007669"/>
    <property type="project" value="TreeGrafter"/>
</dbReference>
<dbReference type="InterPro" id="IPR036514">
    <property type="entry name" value="SGNH_hydro_sf"/>
</dbReference>
<dbReference type="InterPro" id="IPR039329">
    <property type="entry name" value="SIAE"/>
</dbReference>
<proteinExistence type="predicted"/>
<evidence type="ECO:0000256" key="1">
    <source>
        <dbReference type="ARBA" id="ARBA00022801"/>
    </source>
</evidence>
<reference evidence="3 4" key="1">
    <citation type="journal article" date="2018" name="Nat. Biotechnol.">
        <title>A standardized bacterial taxonomy based on genome phylogeny substantially revises the tree of life.</title>
        <authorList>
            <person name="Parks D.H."/>
            <person name="Chuvochina M."/>
            <person name="Waite D.W."/>
            <person name="Rinke C."/>
            <person name="Skarshewski A."/>
            <person name="Chaumeil P.A."/>
            <person name="Hugenholtz P."/>
        </authorList>
    </citation>
    <scope>NUCLEOTIDE SEQUENCE [LARGE SCALE GENOMIC DNA]</scope>
    <source>
        <strain evidence="3">UBA11728</strain>
    </source>
</reference>
<dbReference type="InterPro" id="IPR008979">
    <property type="entry name" value="Galactose-bd-like_sf"/>
</dbReference>
<dbReference type="SUPFAM" id="SSF49785">
    <property type="entry name" value="Galactose-binding domain-like"/>
    <property type="match status" value="1"/>
</dbReference>
<dbReference type="Gene3D" id="3.40.50.1110">
    <property type="entry name" value="SGNH hydrolase"/>
    <property type="match status" value="2"/>
</dbReference>
<gene>
    <name evidence="3" type="ORF">DHW61_11525</name>
</gene>
<dbReference type="EMBL" id="DPVV01000383">
    <property type="protein sequence ID" value="HCL03019.1"/>
    <property type="molecule type" value="Genomic_DNA"/>
</dbReference>
<dbReference type="AlphaFoldDB" id="A0A3D2X7B3"/>
<evidence type="ECO:0000259" key="2">
    <source>
        <dbReference type="Pfam" id="PF03629"/>
    </source>
</evidence>
<protein>
    <submittedName>
        <fullName evidence="3">Sialate O-acetylesterase</fullName>
    </submittedName>
</protein>
<feature type="domain" description="Sialate O-acetylesterase" evidence="2">
    <location>
        <begin position="82"/>
        <end position="219"/>
    </location>
</feature>
<dbReference type="SUPFAM" id="SSF52266">
    <property type="entry name" value="SGNH hydrolase"/>
    <property type="match status" value="1"/>
</dbReference>
<dbReference type="PANTHER" id="PTHR22901">
    <property type="entry name" value="SIALATE O-ACETYLESTERASE"/>
    <property type="match status" value="1"/>
</dbReference>
<dbReference type="Pfam" id="PF03629">
    <property type="entry name" value="SASA"/>
    <property type="match status" value="2"/>
</dbReference>
<organism evidence="3 4">
    <name type="scientific">Lachnoclostridium phytofermentans</name>
    <dbReference type="NCBI Taxonomy" id="66219"/>
    <lineage>
        <taxon>Bacteria</taxon>
        <taxon>Bacillati</taxon>
        <taxon>Bacillota</taxon>
        <taxon>Clostridia</taxon>
        <taxon>Lachnospirales</taxon>
        <taxon>Lachnospiraceae</taxon>
    </lineage>
</organism>
<comment type="caution">
    <text evidence="3">The sequence shown here is derived from an EMBL/GenBank/DDBJ whole genome shotgun (WGS) entry which is preliminary data.</text>
</comment>